<name>A0A914UM25_9BILA</name>
<dbReference type="PANTHER" id="PTHR46294:SF4">
    <property type="entry name" value="SEGMENTATION PROTEIN EVEN-SKIPPED"/>
    <property type="match status" value="1"/>
</dbReference>
<dbReference type="InterPro" id="IPR052002">
    <property type="entry name" value="Even-skipped_HD"/>
</dbReference>
<feature type="region of interest" description="Disordered" evidence="9">
    <location>
        <begin position="1"/>
        <end position="21"/>
    </location>
</feature>
<evidence type="ECO:0000256" key="3">
    <source>
        <dbReference type="ARBA" id="ARBA00023125"/>
    </source>
</evidence>
<keyword evidence="4 7" id="KW-0371">Homeobox</keyword>
<dbReference type="GO" id="GO:0000981">
    <property type="term" value="F:DNA-binding transcription factor activity, RNA polymerase II-specific"/>
    <property type="evidence" value="ECO:0007669"/>
    <property type="project" value="InterPro"/>
</dbReference>
<protein>
    <submittedName>
        <fullName evidence="12">Homeobox domain-containing protein</fullName>
    </submittedName>
</protein>
<evidence type="ECO:0000256" key="9">
    <source>
        <dbReference type="SAM" id="MobiDB-lite"/>
    </source>
</evidence>
<keyword evidence="11" id="KW-1185">Reference proteome</keyword>
<evidence type="ECO:0000256" key="4">
    <source>
        <dbReference type="ARBA" id="ARBA00023155"/>
    </source>
</evidence>
<dbReference type="GO" id="GO:0005634">
    <property type="term" value="C:nucleus"/>
    <property type="evidence" value="ECO:0007669"/>
    <property type="project" value="UniProtKB-SubCell"/>
</dbReference>
<reference evidence="12" key="1">
    <citation type="submission" date="2022-11" db="UniProtKB">
        <authorList>
            <consortium name="WormBaseParasite"/>
        </authorList>
    </citation>
    <scope>IDENTIFICATION</scope>
</reference>
<accession>A0A914UM25</accession>
<organism evidence="11 12">
    <name type="scientific">Plectus sambesii</name>
    <dbReference type="NCBI Taxonomy" id="2011161"/>
    <lineage>
        <taxon>Eukaryota</taxon>
        <taxon>Metazoa</taxon>
        <taxon>Ecdysozoa</taxon>
        <taxon>Nematoda</taxon>
        <taxon>Chromadorea</taxon>
        <taxon>Plectida</taxon>
        <taxon>Plectina</taxon>
        <taxon>Plectoidea</taxon>
        <taxon>Plectidae</taxon>
        <taxon>Plectus</taxon>
    </lineage>
</organism>
<dbReference type="InterPro" id="IPR017970">
    <property type="entry name" value="Homeobox_CS"/>
</dbReference>
<keyword evidence="3 7" id="KW-0238">DNA-binding</keyword>
<sequence>MRPLAAPFGRRPSSIAVGNNNDDQSIRRYRTAFTREQINRLEKEFARENYVSRPKRCELAAQLSLAESTIKVWFQNRRMKDKRQRMAMAWPYPDPHLAAYMLNAAAAAGVYPSATGLPMAAPPFYYEAAWRAALANPQTAKMYQSSALNGSLAQVRLPGGLFPPMPPMSISSSPDTSFKKQTDDGRQSPVLTSKTKEERSSDLPTSVDI</sequence>
<evidence type="ECO:0000256" key="2">
    <source>
        <dbReference type="ARBA" id="ARBA00022473"/>
    </source>
</evidence>
<keyword evidence="5 7" id="KW-0539">Nucleus</keyword>
<evidence type="ECO:0000256" key="7">
    <source>
        <dbReference type="PROSITE-ProRule" id="PRU00108"/>
    </source>
</evidence>
<dbReference type="Pfam" id="PF00046">
    <property type="entry name" value="Homeodomain"/>
    <property type="match status" value="1"/>
</dbReference>
<keyword evidence="2" id="KW-0217">Developmental protein</keyword>
<feature type="domain" description="Homeobox" evidence="10">
    <location>
        <begin position="24"/>
        <end position="84"/>
    </location>
</feature>
<dbReference type="Proteomes" id="UP000887566">
    <property type="component" value="Unplaced"/>
</dbReference>
<dbReference type="Gene3D" id="1.10.10.60">
    <property type="entry name" value="Homeodomain-like"/>
    <property type="match status" value="1"/>
</dbReference>
<dbReference type="CDD" id="cd00086">
    <property type="entry name" value="homeodomain"/>
    <property type="match status" value="1"/>
</dbReference>
<comment type="subcellular location">
    <subcellularLocation>
        <location evidence="1 7 8">Nucleus</location>
    </subcellularLocation>
</comment>
<dbReference type="PANTHER" id="PTHR46294">
    <property type="entry name" value="SEGMENTATION PROTEIN EVEN-SKIPPED"/>
    <property type="match status" value="1"/>
</dbReference>
<evidence type="ECO:0000256" key="6">
    <source>
        <dbReference type="ARBA" id="ARBA00038449"/>
    </source>
</evidence>
<evidence type="ECO:0000259" key="10">
    <source>
        <dbReference type="PROSITE" id="PS50071"/>
    </source>
</evidence>
<dbReference type="PROSITE" id="PS50071">
    <property type="entry name" value="HOMEOBOX_2"/>
    <property type="match status" value="1"/>
</dbReference>
<evidence type="ECO:0000256" key="5">
    <source>
        <dbReference type="ARBA" id="ARBA00023242"/>
    </source>
</evidence>
<dbReference type="GO" id="GO:0048663">
    <property type="term" value="P:neuron fate commitment"/>
    <property type="evidence" value="ECO:0007669"/>
    <property type="project" value="UniProtKB-ARBA"/>
</dbReference>
<feature type="compositionally biased region" description="Basic and acidic residues" evidence="9">
    <location>
        <begin position="177"/>
        <end position="186"/>
    </location>
</feature>
<evidence type="ECO:0000256" key="1">
    <source>
        <dbReference type="ARBA" id="ARBA00004123"/>
    </source>
</evidence>
<evidence type="ECO:0000256" key="8">
    <source>
        <dbReference type="RuleBase" id="RU000682"/>
    </source>
</evidence>
<comment type="similarity">
    <text evidence="6">Belongs to the even-skipped homeobox family.</text>
</comment>
<evidence type="ECO:0000313" key="12">
    <source>
        <dbReference type="WBParaSite" id="PSAMB.scaffold107size78742.g2024.t1"/>
    </source>
</evidence>
<dbReference type="SUPFAM" id="SSF46689">
    <property type="entry name" value="Homeodomain-like"/>
    <property type="match status" value="1"/>
</dbReference>
<dbReference type="GO" id="GO:0000978">
    <property type="term" value="F:RNA polymerase II cis-regulatory region sequence-specific DNA binding"/>
    <property type="evidence" value="ECO:0007669"/>
    <property type="project" value="TreeGrafter"/>
</dbReference>
<dbReference type="InterPro" id="IPR001356">
    <property type="entry name" value="HD"/>
</dbReference>
<dbReference type="PROSITE" id="PS00027">
    <property type="entry name" value="HOMEOBOX_1"/>
    <property type="match status" value="1"/>
</dbReference>
<dbReference type="SMART" id="SM00389">
    <property type="entry name" value="HOX"/>
    <property type="match status" value="1"/>
</dbReference>
<dbReference type="FunFam" id="1.10.10.60:FF:000417">
    <property type="entry name" value="Even-skipped homeobox 1"/>
    <property type="match status" value="1"/>
</dbReference>
<evidence type="ECO:0000313" key="11">
    <source>
        <dbReference type="Proteomes" id="UP000887566"/>
    </source>
</evidence>
<proteinExistence type="inferred from homology"/>
<dbReference type="InterPro" id="IPR020479">
    <property type="entry name" value="HD_metazoa"/>
</dbReference>
<feature type="region of interest" description="Disordered" evidence="9">
    <location>
        <begin position="163"/>
        <end position="209"/>
    </location>
</feature>
<feature type="DNA-binding region" description="Homeobox" evidence="7">
    <location>
        <begin position="26"/>
        <end position="85"/>
    </location>
</feature>
<dbReference type="WBParaSite" id="PSAMB.scaffold107size78742.g2024.t1">
    <property type="protein sequence ID" value="PSAMB.scaffold107size78742.g2024.t1"/>
    <property type="gene ID" value="PSAMB.scaffold107size78742.g2024"/>
</dbReference>
<dbReference type="PRINTS" id="PR00024">
    <property type="entry name" value="HOMEOBOX"/>
</dbReference>
<dbReference type="InterPro" id="IPR009057">
    <property type="entry name" value="Homeodomain-like_sf"/>
</dbReference>
<dbReference type="AlphaFoldDB" id="A0A914UM25"/>